<keyword evidence="4 6" id="KW-0378">Hydrolase</keyword>
<dbReference type="Pfam" id="PF02065">
    <property type="entry name" value="Melibiase"/>
    <property type="match status" value="1"/>
</dbReference>
<keyword evidence="12" id="KW-1185">Reference proteome</keyword>
<dbReference type="FunFam" id="3.20.20.70:FF:000118">
    <property type="entry name" value="Alpha-galactosidase"/>
    <property type="match status" value="1"/>
</dbReference>
<dbReference type="SUPFAM" id="SSF51445">
    <property type="entry name" value="(Trans)glycosidases"/>
    <property type="match status" value="1"/>
</dbReference>
<reference evidence="11 12" key="1">
    <citation type="submission" date="2017-03" db="EMBL/GenBank/DDBJ databases">
        <title>Complete genome sequence of Paenibacillus Kribbensis producing bioflocculants.</title>
        <authorList>
            <person name="Lee H.-G."/>
            <person name="Oh H.-M."/>
        </authorList>
    </citation>
    <scope>NUCLEOTIDE SEQUENCE [LARGE SCALE GENOMIC DNA]</scope>
    <source>
        <strain evidence="11 12">AM49</strain>
    </source>
</reference>
<dbReference type="AlphaFoldDB" id="A0A222WNL6"/>
<dbReference type="Gene3D" id="3.20.20.70">
    <property type="entry name" value="Aldolase class I"/>
    <property type="match status" value="1"/>
</dbReference>
<evidence type="ECO:0000313" key="11">
    <source>
        <dbReference type="EMBL" id="ASR48107.1"/>
    </source>
</evidence>
<feature type="binding site" evidence="8">
    <location>
        <position position="202"/>
    </location>
    <ligand>
        <name>substrate</name>
    </ligand>
</feature>
<feature type="binding site" evidence="8">
    <location>
        <position position="446"/>
    </location>
    <ligand>
        <name>substrate</name>
    </ligand>
</feature>
<dbReference type="InterPro" id="IPR050985">
    <property type="entry name" value="Alpha-glycosidase_related"/>
</dbReference>
<feature type="active site" description="Proton donor" evidence="7">
    <location>
        <position position="551"/>
    </location>
</feature>
<sequence length="742" mass="84988">MGVPIVYHEKSRQFHLFNNEISYIFGIMPNHQPGQLYYGKKIHDREDFTHLLELGFRDMSPCVFEGNAKFSLEQVKQELSVFGSGDLRHCGLHILQEDGSHTACFEYMNHEILSGKPLLEGLPATYVEADGEAQTLRVFLIDHWLGCQVELQYTLYSDLPVLTRSIKLSNSGEQKIRLDSAMSLNLDLPDKDYEMIELTGAWGRERHIQTHALHQGIQSIYSLRGHSSHHYNPFIGLKRKGTTEFFGEVIGLSLIYSGNFLAQVEVDTYDVTRVMMGIHPHGFSWSLLPGESFQTPEVVMVYADKGLNQMSQAFHELYRTRLVRGTWRDRTRPILINNWEATYMKFNEEKILGIARSAAELGIELFVLDDGWFGERNTDTTSLGDWYPNKDKLPDGISGLARKITDLGLKFGLWFEPEMISKESELYRNHSDWTLSVPYRSMSPGRNQYVLDLTKAEVIDFLDEAMSKILAESDISYVKWDMNRSMSEVFSAGRESDFQGKVYHQYILGLYELFERLTRKFPEVLFESCASGGGRFDPGMLYFCPQGWISDDTDAMERLKIQYGTSMVYPISSMGSHVSAVPNHQTNRSTSLVTRGDVAYFGTFGYELDLNLLSDTEKATIREQIDFMKENQELLHQGIFYRLVSPFEGNATAWMILAKNKNRAIVGYYRTLTEVNVGYKRLKLVGLDADKKYRIAHADERYYYGDELMEIGILLNDSTSGDYLSKVPKGDFLSRLFILEAE</sequence>
<dbReference type="PANTHER" id="PTHR43053:SF3">
    <property type="entry name" value="ALPHA-GALACTOSIDASE C-RELATED"/>
    <property type="match status" value="1"/>
</dbReference>
<evidence type="ECO:0000256" key="7">
    <source>
        <dbReference type="PIRSR" id="PIRSR005536-1"/>
    </source>
</evidence>
<evidence type="ECO:0000259" key="10">
    <source>
        <dbReference type="Pfam" id="PF16875"/>
    </source>
</evidence>
<feature type="binding site" evidence="8">
    <location>
        <begin position="479"/>
        <end position="483"/>
    </location>
    <ligand>
        <name>substrate</name>
    </ligand>
</feature>
<dbReference type="Proteomes" id="UP000214666">
    <property type="component" value="Chromosome"/>
</dbReference>
<evidence type="ECO:0000313" key="12">
    <source>
        <dbReference type="Proteomes" id="UP000214666"/>
    </source>
</evidence>
<comment type="similarity">
    <text evidence="2">Belongs to the glycosyl hydrolase 36 family.</text>
</comment>
<dbReference type="InterPro" id="IPR013785">
    <property type="entry name" value="Aldolase_TIM"/>
</dbReference>
<organism evidence="11 12">
    <name type="scientific">Paenibacillus kribbensis</name>
    <dbReference type="NCBI Taxonomy" id="172713"/>
    <lineage>
        <taxon>Bacteria</taxon>
        <taxon>Bacillati</taxon>
        <taxon>Bacillota</taxon>
        <taxon>Bacilli</taxon>
        <taxon>Bacillales</taxon>
        <taxon>Paenibacillaceae</taxon>
        <taxon>Paenibacillus</taxon>
    </lineage>
</organism>
<dbReference type="EC" id="3.2.1.22" evidence="3 6"/>
<dbReference type="RefSeq" id="WP_094155564.1">
    <property type="nucleotide sequence ID" value="NZ_CP020028.1"/>
</dbReference>
<dbReference type="Pfam" id="PF16875">
    <property type="entry name" value="Glyco_hydro_36N"/>
    <property type="match status" value="1"/>
</dbReference>
<feature type="active site" description="Nucleophile" evidence="7">
    <location>
        <position position="481"/>
    </location>
</feature>
<feature type="binding site" evidence="8">
    <location>
        <position position="529"/>
    </location>
    <ligand>
        <name>substrate</name>
    </ligand>
</feature>
<evidence type="ECO:0000256" key="6">
    <source>
        <dbReference type="PIRNR" id="PIRNR005536"/>
    </source>
</evidence>
<evidence type="ECO:0000256" key="4">
    <source>
        <dbReference type="ARBA" id="ARBA00022801"/>
    </source>
</evidence>
<dbReference type="KEGG" id="pkb:B4V02_16090"/>
<dbReference type="STRING" id="172713.GCA_001705305_01983"/>
<dbReference type="EMBL" id="CP020028">
    <property type="protein sequence ID" value="ASR48107.1"/>
    <property type="molecule type" value="Genomic_DNA"/>
</dbReference>
<dbReference type="PROSITE" id="PS00512">
    <property type="entry name" value="ALPHA_GALACTOSIDASE"/>
    <property type="match status" value="1"/>
</dbReference>
<dbReference type="InterPro" id="IPR017853">
    <property type="entry name" value="GH"/>
</dbReference>
<name>A0A222WNL6_9BACL</name>
<evidence type="ECO:0000256" key="3">
    <source>
        <dbReference type="ARBA" id="ARBA00012755"/>
    </source>
</evidence>
<dbReference type="PIRSF" id="PIRSF005536">
    <property type="entry name" value="Agal"/>
    <property type="match status" value="1"/>
</dbReference>
<feature type="binding site" evidence="8">
    <location>
        <position position="551"/>
    </location>
    <ligand>
        <name>substrate</name>
    </ligand>
</feature>
<proteinExistence type="inferred from homology"/>
<evidence type="ECO:0000256" key="8">
    <source>
        <dbReference type="PIRSR" id="PIRSR005536-2"/>
    </source>
</evidence>
<dbReference type="InterPro" id="IPR038417">
    <property type="entry name" value="Alpga-gal_N_sf"/>
</dbReference>
<dbReference type="CDD" id="cd14791">
    <property type="entry name" value="GH36"/>
    <property type="match status" value="1"/>
</dbReference>
<accession>A0A222WNL6</accession>
<dbReference type="GO" id="GO:0016052">
    <property type="term" value="P:carbohydrate catabolic process"/>
    <property type="evidence" value="ECO:0007669"/>
    <property type="project" value="InterPro"/>
</dbReference>
<dbReference type="GO" id="GO:0004557">
    <property type="term" value="F:alpha-galactosidase activity"/>
    <property type="evidence" value="ECO:0007669"/>
    <property type="project" value="UniProtKB-UniRule"/>
</dbReference>
<dbReference type="InterPro" id="IPR000111">
    <property type="entry name" value="Glyco_hydro_27/36_CS"/>
</dbReference>
<dbReference type="Gene3D" id="2.70.98.60">
    <property type="entry name" value="alpha-galactosidase from lactobacil brevis"/>
    <property type="match status" value="1"/>
</dbReference>
<keyword evidence="5 6" id="KW-0326">Glycosidase</keyword>
<feature type="binding site" evidence="8">
    <location>
        <begin position="369"/>
        <end position="370"/>
    </location>
    <ligand>
        <name>substrate</name>
    </ligand>
</feature>
<evidence type="ECO:0000259" key="9">
    <source>
        <dbReference type="Pfam" id="PF16874"/>
    </source>
</evidence>
<dbReference type="InterPro" id="IPR013780">
    <property type="entry name" value="Glyco_hydro_b"/>
</dbReference>
<dbReference type="Pfam" id="PF16874">
    <property type="entry name" value="Glyco_hydro_36C"/>
    <property type="match status" value="1"/>
</dbReference>
<dbReference type="InterPro" id="IPR031705">
    <property type="entry name" value="Glyco_hydro_36_C"/>
</dbReference>
<evidence type="ECO:0000256" key="1">
    <source>
        <dbReference type="ARBA" id="ARBA00001255"/>
    </source>
</evidence>
<feature type="domain" description="Glycosyl hydrolase family 36 N-terminal" evidence="10">
    <location>
        <begin position="32"/>
        <end position="287"/>
    </location>
</feature>
<gene>
    <name evidence="11" type="ORF">B4V02_16090</name>
</gene>
<protein>
    <recommendedName>
        <fullName evidence="3 6">Alpha-galactosidase</fullName>
        <ecNumber evidence="3 6">3.2.1.22</ecNumber>
    </recommendedName>
</protein>
<dbReference type="InterPro" id="IPR002252">
    <property type="entry name" value="Glyco_hydro_36"/>
</dbReference>
<dbReference type="Gene3D" id="2.60.40.1180">
    <property type="entry name" value="Golgi alpha-mannosidase II"/>
    <property type="match status" value="1"/>
</dbReference>
<feature type="domain" description="Glycosyl hydrolase family 36 C-terminal" evidence="9">
    <location>
        <begin position="652"/>
        <end position="739"/>
    </location>
</feature>
<evidence type="ECO:0000256" key="2">
    <source>
        <dbReference type="ARBA" id="ARBA00006202"/>
    </source>
</evidence>
<dbReference type="PRINTS" id="PR00743">
    <property type="entry name" value="GLHYDRLASE36"/>
</dbReference>
<evidence type="ECO:0000256" key="5">
    <source>
        <dbReference type="ARBA" id="ARBA00023295"/>
    </source>
</evidence>
<dbReference type="OrthoDB" id="9758822at2"/>
<dbReference type="PANTHER" id="PTHR43053">
    <property type="entry name" value="GLYCOSIDASE FAMILY 31"/>
    <property type="match status" value="1"/>
</dbReference>
<comment type="catalytic activity">
    <reaction evidence="1 6">
        <text>Hydrolysis of terminal, non-reducing alpha-D-galactose residues in alpha-D-galactosides, including galactose oligosaccharides, galactomannans and galactolipids.</text>
        <dbReference type="EC" id="3.2.1.22"/>
    </reaction>
</comment>
<dbReference type="InterPro" id="IPR031704">
    <property type="entry name" value="Glyco_hydro_36_N"/>
</dbReference>